<evidence type="ECO:0000256" key="1">
    <source>
        <dbReference type="ARBA" id="ARBA00001971"/>
    </source>
</evidence>
<dbReference type="PRINTS" id="PR00463">
    <property type="entry name" value="EP450I"/>
</dbReference>
<dbReference type="SUPFAM" id="SSF48264">
    <property type="entry name" value="Cytochrome P450"/>
    <property type="match status" value="1"/>
</dbReference>
<evidence type="ECO:0000256" key="3">
    <source>
        <dbReference type="ARBA" id="ARBA00022723"/>
    </source>
</evidence>
<feature type="binding site" description="axial binding residue" evidence="5">
    <location>
        <position position="625"/>
    </location>
    <ligand>
        <name>heme</name>
        <dbReference type="ChEBI" id="CHEBI:30413"/>
    </ligand>
    <ligandPart>
        <name>Fe</name>
        <dbReference type="ChEBI" id="CHEBI:18248"/>
    </ligandPart>
</feature>
<dbReference type="GO" id="GO:0020037">
    <property type="term" value="F:heme binding"/>
    <property type="evidence" value="ECO:0007669"/>
    <property type="project" value="InterPro"/>
</dbReference>
<dbReference type="InterPro" id="IPR002401">
    <property type="entry name" value="Cyt_P450_E_grp-I"/>
</dbReference>
<dbReference type="AlphaFoldDB" id="A0AAQ3RBF4"/>
<evidence type="ECO:0000313" key="9">
    <source>
        <dbReference type="Proteomes" id="UP001303373"/>
    </source>
</evidence>
<comment type="cofactor">
    <cofactor evidence="1 5">
        <name>heme</name>
        <dbReference type="ChEBI" id="CHEBI:30413"/>
    </cofactor>
</comment>
<accession>A0AAQ3RBF4</accession>
<protein>
    <recommendedName>
        <fullName evidence="10">Cytochrome P450</fullName>
    </recommendedName>
</protein>
<keyword evidence="7" id="KW-1133">Transmembrane helix</keyword>
<dbReference type="Proteomes" id="UP001303373">
    <property type="component" value="Chromosome 4"/>
</dbReference>
<evidence type="ECO:0000256" key="4">
    <source>
        <dbReference type="ARBA" id="ARBA00023004"/>
    </source>
</evidence>
<keyword evidence="4 5" id="KW-0408">Iron</keyword>
<feature type="transmembrane region" description="Helical" evidence="7">
    <location>
        <begin position="88"/>
        <end position="110"/>
    </location>
</feature>
<organism evidence="8 9">
    <name type="scientific">Acrodontium crateriforme</name>
    <dbReference type="NCBI Taxonomy" id="150365"/>
    <lineage>
        <taxon>Eukaryota</taxon>
        <taxon>Fungi</taxon>
        <taxon>Dikarya</taxon>
        <taxon>Ascomycota</taxon>
        <taxon>Pezizomycotina</taxon>
        <taxon>Dothideomycetes</taxon>
        <taxon>Dothideomycetidae</taxon>
        <taxon>Mycosphaerellales</taxon>
        <taxon>Teratosphaeriaceae</taxon>
        <taxon>Acrodontium</taxon>
    </lineage>
</organism>
<evidence type="ECO:0008006" key="10">
    <source>
        <dbReference type="Google" id="ProtNLM"/>
    </source>
</evidence>
<evidence type="ECO:0000256" key="5">
    <source>
        <dbReference type="PIRSR" id="PIRSR602401-1"/>
    </source>
</evidence>
<dbReference type="GO" id="GO:0016705">
    <property type="term" value="F:oxidoreductase activity, acting on paired donors, with incorporation or reduction of molecular oxygen"/>
    <property type="evidence" value="ECO:0007669"/>
    <property type="project" value="InterPro"/>
</dbReference>
<keyword evidence="9" id="KW-1185">Reference proteome</keyword>
<dbReference type="Pfam" id="PF00067">
    <property type="entry name" value="p450"/>
    <property type="match status" value="1"/>
</dbReference>
<evidence type="ECO:0000256" key="2">
    <source>
        <dbReference type="ARBA" id="ARBA00010617"/>
    </source>
</evidence>
<dbReference type="InterPro" id="IPR050121">
    <property type="entry name" value="Cytochrome_P450_monoxygenase"/>
</dbReference>
<dbReference type="InterPro" id="IPR017972">
    <property type="entry name" value="Cyt_P450_CS"/>
</dbReference>
<dbReference type="PROSITE" id="PS00086">
    <property type="entry name" value="CYTOCHROME_P450"/>
    <property type="match status" value="1"/>
</dbReference>
<keyword evidence="7" id="KW-0812">Transmembrane</keyword>
<evidence type="ECO:0000313" key="8">
    <source>
        <dbReference type="EMBL" id="WPH00163.1"/>
    </source>
</evidence>
<dbReference type="Gene3D" id="1.10.630.10">
    <property type="entry name" value="Cytochrome P450"/>
    <property type="match status" value="1"/>
</dbReference>
<dbReference type="GO" id="GO:0004497">
    <property type="term" value="F:monooxygenase activity"/>
    <property type="evidence" value="ECO:0007669"/>
    <property type="project" value="InterPro"/>
</dbReference>
<evidence type="ECO:0000256" key="6">
    <source>
        <dbReference type="SAM" id="MobiDB-lite"/>
    </source>
</evidence>
<dbReference type="InterPro" id="IPR001128">
    <property type="entry name" value="Cyt_P450"/>
</dbReference>
<dbReference type="PRINTS" id="PR00385">
    <property type="entry name" value="P450"/>
</dbReference>
<feature type="compositionally biased region" description="Acidic residues" evidence="6">
    <location>
        <begin position="584"/>
        <end position="595"/>
    </location>
</feature>
<keyword evidence="7" id="KW-0472">Membrane</keyword>
<feature type="region of interest" description="Disordered" evidence="6">
    <location>
        <begin position="578"/>
        <end position="597"/>
    </location>
</feature>
<dbReference type="InterPro" id="IPR036396">
    <property type="entry name" value="Cyt_P450_sf"/>
</dbReference>
<sequence>MQCVGKPWFVQVRKQGSRAKDPSYPTARTNHSAQCMLLDSLEDSCVTISKERLDTVLDAVFARTTTRRPTQALSQVGISAYLSTATPLAATIMLLYIAIACAAYAVYWVGDGYRQFRINLASAKQSGLPYVCTPWHTFHRFWLVGHLLFIPILKLLPSSWTDSWLKFMDPAWLWDLKHDVFREMGTDCFMVVSPGKNTVYVADAGVVAQIVTRRGDFVKPLELYDSLDIFGKNVVTTEGAVWRHHRKITAPSFSERNNRLVWLETLHQASTLMSGIMGSEEESRSRAIWDFAESANRLSLHVISRAGFGRRLFWPHENRDKDIPEGHTMSYTDSLHTLLQNIIVVLLTPKTLMKYSPLKIHKETYESYREWGQYMRDMYNEKRAEIKAGKSFGDDNMDLMGALLKGAGITADSPNEKANKGQEKQIFTDDEIFGNAFVFILAGHETAANTINFSILFMALKWSTQKHLQEELDEIFGDKPMSEWDFDKDLPKLFGGMAGAIMNEELRMFPPVVGILKATTPSKPEGLVFDGKHITIPPNCNVTIDAIGLQRNPKFWPHESAEELKNFRAERWLVDNKNASAEMPENEEDDFDEGAGPDKRADTAASLFRPVKGAYMPFSDGHRSCIGRRFAQIEILAVLAVFFKYHSVELDVDMFLEKGEDIHTISEARKREVWDKAETRAQDLLVNGMASLLTLQMRGGKVPLRFVKRGTETFKYL</sequence>
<proteinExistence type="inferred from homology"/>
<reference evidence="8 9" key="1">
    <citation type="submission" date="2023-11" db="EMBL/GenBank/DDBJ databases">
        <title>An acidophilic fungus is an integral part of prey digestion in a carnivorous sundew plant.</title>
        <authorList>
            <person name="Tsai I.J."/>
        </authorList>
    </citation>
    <scope>NUCLEOTIDE SEQUENCE [LARGE SCALE GENOMIC DNA]</scope>
    <source>
        <strain evidence="8">169a</strain>
    </source>
</reference>
<keyword evidence="5" id="KW-0349">Heme</keyword>
<keyword evidence="3 5" id="KW-0479">Metal-binding</keyword>
<dbReference type="GO" id="GO:0005506">
    <property type="term" value="F:iron ion binding"/>
    <property type="evidence" value="ECO:0007669"/>
    <property type="project" value="InterPro"/>
</dbReference>
<name>A0AAQ3RBF4_9PEZI</name>
<gene>
    <name evidence="8" type="ORF">R9X50_00298600</name>
</gene>
<dbReference type="EMBL" id="CP138583">
    <property type="protein sequence ID" value="WPH00163.1"/>
    <property type="molecule type" value="Genomic_DNA"/>
</dbReference>
<evidence type="ECO:0000256" key="7">
    <source>
        <dbReference type="SAM" id="Phobius"/>
    </source>
</evidence>
<comment type="similarity">
    <text evidence="2">Belongs to the cytochrome P450 family.</text>
</comment>
<dbReference type="PANTHER" id="PTHR24305:SF166">
    <property type="entry name" value="CYTOCHROME P450 12A4, MITOCHONDRIAL-RELATED"/>
    <property type="match status" value="1"/>
</dbReference>
<dbReference type="PANTHER" id="PTHR24305">
    <property type="entry name" value="CYTOCHROME P450"/>
    <property type="match status" value="1"/>
</dbReference>